<dbReference type="Proteomes" id="UP000887579">
    <property type="component" value="Unplaced"/>
</dbReference>
<reference evidence="2" key="1">
    <citation type="submission" date="2022-11" db="UniProtKB">
        <authorList>
            <consortium name="WormBaseParasite"/>
        </authorList>
    </citation>
    <scope>IDENTIFICATION</scope>
</reference>
<dbReference type="WBParaSite" id="ES5_v2.g9925.t1">
    <property type="protein sequence ID" value="ES5_v2.g9925.t1"/>
    <property type="gene ID" value="ES5_v2.g9925"/>
</dbReference>
<protein>
    <submittedName>
        <fullName evidence="2">Calponin-homology (CH) domain-containing protein</fullName>
    </submittedName>
</protein>
<evidence type="ECO:0000313" key="1">
    <source>
        <dbReference type="Proteomes" id="UP000887579"/>
    </source>
</evidence>
<sequence>MEAQNLAVEETFVEEIDESRQNRAAYDYLCRLYEVQKWLVAQLGEAIVPLPIELEEDLRNGVLLARLAHSFLPNFVKNDQIYDIEEEKYESSGLVYNHTDNIIQWRKACLQIGFPEFWIPETVDIYEGRNVRTIFCLHALALFLHRIQGLTAIKNEIGNLEFLPQDIETAKHRLLAEGVTNCDFQHTIHYTTIKVTVIDDISKAIIDGSVEDFMQILSDHKNGFVFVKKDLGQNYFNQLKKSYEENNHPQIDSKKVQKVIDKVNEKEALHQLENYLKTNSTEKQNFEELSNILTDFDADKVIEAALPYYDEYLTINCKSGRIEPEQLRNVMDECNACVQLKTSLKEGDVDDVFDSLKNPSLNLEDILYKNNDAQYSESLKMNEFDNCIFTMLHKLREIIIEINFVNKLRYYISTNNFEGFGTFLERSNFEGYNPKYCNEYIDEIRKNGLKNKKELKNIIQKINEKEKNEIKEKLKSKSVLDIEDIREVINITEEISYEEEILIEKRRSKVANLIEVNEKLKTDLEDLEKSLELYKSGEMPIEEIIKQIEVIKMEEDEVEHHQDENVQAKNELRISMNPLEIIFYYLQTNPRYLSNFFCWDKIEAKDFVNTIVFPIFNFGHDEREEILLVRVFAKILTRYIGSLESFEQFLDESWAANRLVLAFKVMLQALPSNHIATLFSKSDLVEFKKAEAAEQHLNFSPIQMYEKLYNKHAKSLEEATNDSEVSKVLITSKKFLSKWTILFTKKAAESLEIPRNVRYLLKICANKLRRHFKNLEKKDADRFVAKFFYSTFFEDYLQAHNKKVIDPSLTKRQKEIIQLIIEMMELGADGKGFGEDFEYMQSLNTTLIQINDIFTNITSNHLIRQGSAFTLNREPMFADGIKPILHIETKYINHIFQHIQLCKNTVFPEKEESTLRDLLEKAKIPNHEVAILFLKPFPKENDQIDGGQLLIETKKLVLELLDAGCKGSTIKELLTNDEEIINGYDEISDNESENDSLRAKKDALSHNLSQLEKYGIISTENDYDDILKQISHDLTAKDEIQNNQNHQLEAYDRKINELKAKKNEYQDQVEQYRKFIEKHRK</sequence>
<organism evidence="1 2">
    <name type="scientific">Panagrolaimus sp. ES5</name>
    <dbReference type="NCBI Taxonomy" id="591445"/>
    <lineage>
        <taxon>Eukaryota</taxon>
        <taxon>Metazoa</taxon>
        <taxon>Ecdysozoa</taxon>
        <taxon>Nematoda</taxon>
        <taxon>Chromadorea</taxon>
        <taxon>Rhabditida</taxon>
        <taxon>Tylenchina</taxon>
        <taxon>Panagrolaimomorpha</taxon>
        <taxon>Panagrolaimoidea</taxon>
        <taxon>Panagrolaimidae</taxon>
        <taxon>Panagrolaimus</taxon>
    </lineage>
</organism>
<evidence type="ECO:0000313" key="2">
    <source>
        <dbReference type="WBParaSite" id="ES5_v2.g9925.t1"/>
    </source>
</evidence>
<proteinExistence type="predicted"/>
<accession>A0AC34GXX0</accession>
<name>A0AC34GXX0_9BILA</name>